<dbReference type="Proteomes" id="UP000054988">
    <property type="component" value="Unassembled WGS sequence"/>
</dbReference>
<organism evidence="2 3">
    <name type="scientific">Moniliophthora roreri</name>
    <name type="common">Frosty pod rot fungus</name>
    <name type="synonym">Monilia roreri</name>
    <dbReference type="NCBI Taxonomy" id="221103"/>
    <lineage>
        <taxon>Eukaryota</taxon>
        <taxon>Fungi</taxon>
        <taxon>Dikarya</taxon>
        <taxon>Basidiomycota</taxon>
        <taxon>Agaricomycotina</taxon>
        <taxon>Agaricomycetes</taxon>
        <taxon>Agaricomycetidae</taxon>
        <taxon>Agaricales</taxon>
        <taxon>Marasmiineae</taxon>
        <taxon>Marasmiaceae</taxon>
        <taxon>Moniliophthora</taxon>
    </lineage>
</organism>
<feature type="signal peptide" evidence="1">
    <location>
        <begin position="1"/>
        <end position="19"/>
    </location>
</feature>
<sequence length="158" mass="17299">MQLTACTVIALASLASVAATPLAKRDPWAPVIILPNEKTASVAASRPSKMDIWSPPIILPNENTVWRIGDLVNVTWDNSNPPQDFTDPCVIQLNDPVTGPIPPEKYGVLSSGFDLKLGWAEVDVPWYGIEPGEYTITLFGDDSNRSPVFRIIAREEKV</sequence>
<proteinExistence type="predicted"/>
<evidence type="ECO:0000313" key="3">
    <source>
        <dbReference type="Proteomes" id="UP000054988"/>
    </source>
</evidence>
<evidence type="ECO:0000256" key="1">
    <source>
        <dbReference type="SAM" id="SignalP"/>
    </source>
</evidence>
<protein>
    <submittedName>
        <fullName evidence="2">Uncharacterized protein</fullName>
    </submittedName>
</protein>
<feature type="chain" id="PRO_5006901746" evidence="1">
    <location>
        <begin position="20"/>
        <end position="158"/>
    </location>
</feature>
<dbReference type="AlphaFoldDB" id="A0A0W0FFN3"/>
<reference evidence="2 3" key="1">
    <citation type="submission" date="2015-12" db="EMBL/GenBank/DDBJ databases">
        <title>Draft genome sequence of Moniliophthora roreri, the causal agent of frosty pod rot of cacao.</title>
        <authorList>
            <person name="Aime M.C."/>
            <person name="Diaz-Valderrama J.R."/>
            <person name="Kijpornyongpan T."/>
            <person name="Phillips-Mora W."/>
        </authorList>
    </citation>
    <scope>NUCLEOTIDE SEQUENCE [LARGE SCALE GENOMIC DNA]</scope>
    <source>
        <strain evidence="2 3">MCA 2952</strain>
    </source>
</reference>
<evidence type="ECO:0000313" key="2">
    <source>
        <dbReference type="EMBL" id="KTB35012.1"/>
    </source>
</evidence>
<keyword evidence="1" id="KW-0732">Signal</keyword>
<accession>A0A0W0FFN3</accession>
<gene>
    <name evidence="2" type="ORF">WG66_12452</name>
</gene>
<dbReference type="EMBL" id="LATX01002020">
    <property type="protein sequence ID" value="KTB35012.1"/>
    <property type="molecule type" value="Genomic_DNA"/>
</dbReference>
<name>A0A0W0FFN3_MONRR</name>
<comment type="caution">
    <text evidence="2">The sequence shown here is derived from an EMBL/GenBank/DDBJ whole genome shotgun (WGS) entry which is preliminary data.</text>
</comment>